<dbReference type="EMBL" id="BEGY01000001">
    <property type="protein sequence ID" value="GAX72682.1"/>
    <property type="molecule type" value="Genomic_DNA"/>
</dbReference>
<dbReference type="GO" id="GO:0043130">
    <property type="term" value="F:ubiquitin binding"/>
    <property type="evidence" value="ECO:0007669"/>
    <property type="project" value="InterPro"/>
</dbReference>
<dbReference type="Gene3D" id="1.20.58.160">
    <property type="match status" value="1"/>
</dbReference>
<dbReference type="SUPFAM" id="SSF89009">
    <property type="entry name" value="GAT-like domain"/>
    <property type="match status" value="1"/>
</dbReference>
<protein>
    <recommendedName>
        <fullName evidence="7">VHS domain-containing protein</fullName>
    </recommendedName>
</protein>
<dbReference type="GO" id="GO:0005737">
    <property type="term" value="C:cytoplasm"/>
    <property type="evidence" value="ECO:0007669"/>
    <property type="project" value="UniProtKB-ARBA"/>
</dbReference>
<dbReference type="Pfam" id="PF03127">
    <property type="entry name" value="GAT"/>
    <property type="match status" value="1"/>
</dbReference>
<comment type="subcellular location">
    <subcellularLocation>
        <location evidence="1">Membrane</location>
        <topology evidence="1">Peripheral membrane protein</topology>
    </subcellularLocation>
</comment>
<evidence type="ECO:0000256" key="4">
    <source>
        <dbReference type="ARBA" id="ARBA00022927"/>
    </source>
</evidence>
<dbReference type="PROSITE" id="PS50179">
    <property type="entry name" value="VHS"/>
    <property type="match status" value="1"/>
</dbReference>
<feature type="domain" description="VHS" evidence="7">
    <location>
        <begin position="35"/>
        <end position="166"/>
    </location>
</feature>
<dbReference type="CDD" id="cd03561">
    <property type="entry name" value="VHS"/>
    <property type="match status" value="1"/>
</dbReference>
<dbReference type="InterPro" id="IPR044836">
    <property type="entry name" value="TOL_plant"/>
</dbReference>
<evidence type="ECO:0000259" key="7">
    <source>
        <dbReference type="PROSITE" id="PS50179"/>
    </source>
</evidence>
<dbReference type="Proteomes" id="UP000232323">
    <property type="component" value="Unassembled WGS sequence"/>
</dbReference>
<dbReference type="AlphaFoldDB" id="A0A250WPU9"/>
<evidence type="ECO:0000256" key="1">
    <source>
        <dbReference type="ARBA" id="ARBA00004170"/>
    </source>
</evidence>
<dbReference type="SUPFAM" id="SSF48464">
    <property type="entry name" value="ENTH/VHS domain"/>
    <property type="match status" value="1"/>
</dbReference>
<dbReference type="GO" id="GO:0016020">
    <property type="term" value="C:membrane"/>
    <property type="evidence" value="ECO:0007669"/>
    <property type="project" value="UniProtKB-SubCell"/>
</dbReference>
<dbReference type="PANTHER" id="PTHR45898">
    <property type="entry name" value="TOM1-LIKE PROTEIN"/>
    <property type="match status" value="1"/>
</dbReference>
<comment type="similarity">
    <text evidence="2">Belongs to the TOM1 family.</text>
</comment>
<evidence type="ECO:0000256" key="6">
    <source>
        <dbReference type="SAM" id="MobiDB-lite"/>
    </source>
</evidence>
<evidence type="ECO:0000256" key="3">
    <source>
        <dbReference type="ARBA" id="ARBA00022448"/>
    </source>
</evidence>
<reference evidence="8 9" key="1">
    <citation type="submission" date="2017-08" db="EMBL/GenBank/DDBJ databases">
        <title>Acidophilic green algal genome provides insights into adaptation to an acidic environment.</title>
        <authorList>
            <person name="Hirooka S."/>
            <person name="Hirose Y."/>
            <person name="Kanesaki Y."/>
            <person name="Higuchi S."/>
            <person name="Fujiwara T."/>
            <person name="Onuma R."/>
            <person name="Era A."/>
            <person name="Ohbayashi R."/>
            <person name="Uzuka A."/>
            <person name="Nozaki H."/>
            <person name="Yoshikawa H."/>
            <person name="Miyagishima S.Y."/>
        </authorList>
    </citation>
    <scope>NUCLEOTIDE SEQUENCE [LARGE SCALE GENOMIC DNA]</scope>
    <source>
        <strain evidence="8 9">NIES-2499</strain>
    </source>
</reference>
<dbReference type="InterPro" id="IPR038425">
    <property type="entry name" value="GAT_sf"/>
</dbReference>
<gene>
    <name evidence="8" type="ORF">CEUSTIGMA_g138.t1</name>
</gene>
<evidence type="ECO:0000313" key="9">
    <source>
        <dbReference type="Proteomes" id="UP000232323"/>
    </source>
</evidence>
<dbReference type="InterPro" id="IPR004152">
    <property type="entry name" value="GAT_dom"/>
</dbReference>
<feature type="compositionally biased region" description="Acidic residues" evidence="6">
    <location>
        <begin position="420"/>
        <end position="429"/>
    </location>
</feature>
<keyword evidence="4" id="KW-0653">Protein transport</keyword>
<sequence>MFSQLKEKIYVAADKLRTLGNDDADNALQELVGKGTADGLITPDWTINIAICDLVNQNVNPSVMYEKLMRVLKRSLARSSAQSQILTITILEACVKNGYPTIYNVLAKSELWLELMKMAADKSLARVDAEVRDKILTLAEDYAKVLPPQEYRDCYEYLLEIGADFPVRVEDGKPPILTPPAVQLSNTSSLPTSTVAKAFQHSSDSLPPAPGSQPELAQNPVLTPLDPFAGMSEEDRLAVQAAMAEIDQEENRGGTEYAMSRQHQMPVLNQQLLPGAGNSMPAPANADTGLPDEPGEALQAAANLTALLNEMLALGTDPRELFISELAEQCVRMRSKLEDWISSLSNEIQMASALVHHEALQAAISKYDEVLAKAVQGVHATELAAEAQTQTSVQTSLILQVSSQLPAEALAAGSNFTLLGEDEDDEGEDTLSSQRVAPGITQVPESGSALHESQMTYQGSVGHIEDNEVVNPGMSAEFREGKTGEPS</sequence>
<name>A0A250WPU9_9CHLO</name>
<evidence type="ECO:0000256" key="2">
    <source>
        <dbReference type="ARBA" id="ARBA00007708"/>
    </source>
</evidence>
<dbReference type="Pfam" id="PF00790">
    <property type="entry name" value="VHS"/>
    <property type="match status" value="1"/>
</dbReference>
<dbReference type="GO" id="GO:0043328">
    <property type="term" value="P:protein transport to vacuole involved in ubiquitin-dependent protein catabolic process via the multivesicular body sorting pathway"/>
    <property type="evidence" value="ECO:0007669"/>
    <property type="project" value="InterPro"/>
</dbReference>
<keyword evidence="5" id="KW-0472">Membrane</keyword>
<dbReference type="SMART" id="SM00288">
    <property type="entry name" value="VHS"/>
    <property type="match status" value="1"/>
</dbReference>
<comment type="caution">
    <text evidence="8">The sequence shown here is derived from an EMBL/GenBank/DDBJ whole genome shotgun (WGS) entry which is preliminary data.</text>
</comment>
<dbReference type="PANTHER" id="PTHR45898:SF4">
    <property type="entry name" value="TARGET OF MYB PROTEIN 1"/>
    <property type="match status" value="1"/>
</dbReference>
<dbReference type="STRING" id="1157962.A0A250WPU9"/>
<evidence type="ECO:0000313" key="8">
    <source>
        <dbReference type="EMBL" id="GAX72682.1"/>
    </source>
</evidence>
<evidence type="ECO:0000256" key="5">
    <source>
        <dbReference type="ARBA" id="ARBA00023136"/>
    </source>
</evidence>
<dbReference type="GO" id="GO:0035091">
    <property type="term" value="F:phosphatidylinositol binding"/>
    <property type="evidence" value="ECO:0007669"/>
    <property type="project" value="InterPro"/>
</dbReference>
<organism evidence="8 9">
    <name type="scientific">Chlamydomonas eustigma</name>
    <dbReference type="NCBI Taxonomy" id="1157962"/>
    <lineage>
        <taxon>Eukaryota</taxon>
        <taxon>Viridiplantae</taxon>
        <taxon>Chlorophyta</taxon>
        <taxon>core chlorophytes</taxon>
        <taxon>Chlorophyceae</taxon>
        <taxon>CS clade</taxon>
        <taxon>Chlamydomonadales</taxon>
        <taxon>Chlamydomonadaceae</taxon>
        <taxon>Chlamydomonas</taxon>
    </lineage>
</organism>
<dbReference type="InterPro" id="IPR008942">
    <property type="entry name" value="ENTH_VHS"/>
</dbReference>
<dbReference type="OrthoDB" id="2018246at2759"/>
<accession>A0A250WPU9</accession>
<keyword evidence="3" id="KW-0813">Transport</keyword>
<proteinExistence type="inferred from homology"/>
<keyword evidence="9" id="KW-1185">Reference proteome</keyword>
<dbReference type="Gene3D" id="1.25.40.90">
    <property type="match status" value="1"/>
</dbReference>
<dbReference type="InterPro" id="IPR002014">
    <property type="entry name" value="VHS_dom"/>
</dbReference>
<feature type="region of interest" description="Disordered" evidence="6">
    <location>
        <begin position="420"/>
        <end position="451"/>
    </location>
</feature>